<comment type="subcellular location">
    <subcellularLocation>
        <location evidence="1">Membrane</location>
    </subcellularLocation>
</comment>
<name>A0A2U1QLY8_ARTAN</name>
<accession>A0A2U1QLY8</accession>
<dbReference type="Gene3D" id="3.80.10.10">
    <property type="entry name" value="Ribonuclease Inhibitor"/>
    <property type="match status" value="3"/>
</dbReference>
<keyword evidence="2" id="KW-0433">Leucine-rich repeat</keyword>
<keyword evidence="5" id="KW-0472">Membrane</keyword>
<organism evidence="10 11">
    <name type="scientific">Artemisia annua</name>
    <name type="common">Sweet wormwood</name>
    <dbReference type="NCBI Taxonomy" id="35608"/>
    <lineage>
        <taxon>Eukaryota</taxon>
        <taxon>Viridiplantae</taxon>
        <taxon>Streptophyta</taxon>
        <taxon>Embryophyta</taxon>
        <taxon>Tracheophyta</taxon>
        <taxon>Spermatophyta</taxon>
        <taxon>Magnoliopsida</taxon>
        <taxon>eudicotyledons</taxon>
        <taxon>Gunneridae</taxon>
        <taxon>Pentapetalae</taxon>
        <taxon>asterids</taxon>
        <taxon>campanulids</taxon>
        <taxon>Asterales</taxon>
        <taxon>Asteraceae</taxon>
        <taxon>Asteroideae</taxon>
        <taxon>Anthemideae</taxon>
        <taxon>Artemisiinae</taxon>
        <taxon>Artemisia</taxon>
    </lineage>
</organism>
<keyword evidence="3 7" id="KW-0732">Signal</keyword>
<dbReference type="EMBL" id="PKPP01000039">
    <property type="protein sequence ID" value="PWA99002.1"/>
    <property type="molecule type" value="Genomic_DNA"/>
</dbReference>
<dbReference type="STRING" id="35608.A0A2U1QLY8"/>
<dbReference type="PANTHER" id="PTHR48060">
    <property type="entry name" value="DNA DAMAGE-REPAIR/TOLERATION PROTEIN DRT100"/>
    <property type="match status" value="1"/>
</dbReference>
<protein>
    <submittedName>
        <fullName evidence="10">Leucine-rich repeat (LRR) family protein</fullName>
    </submittedName>
</protein>
<dbReference type="SUPFAM" id="SSF52058">
    <property type="entry name" value="L domain-like"/>
    <property type="match status" value="1"/>
</dbReference>
<feature type="domain" description="Leucine-rich repeat-containing N-terminal plant-type" evidence="8">
    <location>
        <begin position="29"/>
        <end position="68"/>
    </location>
</feature>
<keyword evidence="11" id="KW-1185">Reference proteome</keyword>
<dbReference type="PANTHER" id="PTHR48060:SF2">
    <property type="entry name" value="HISTONE DEACETYLASE"/>
    <property type="match status" value="1"/>
</dbReference>
<dbReference type="Proteomes" id="UP000245207">
    <property type="component" value="Unassembled WGS sequence"/>
</dbReference>
<dbReference type="FunFam" id="3.80.10.10:FF:000041">
    <property type="entry name" value="LRR receptor-like serine/threonine-protein kinase ERECTA"/>
    <property type="match status" value="2"/>
</dbReference>
<dbReference type="GO" id="GO:0016020">
    <property type="term" value="C:membrane"/>
    <property type="evidence" value="ECO:0007669"/>
    <property type="project" value="UniProtKB-SubCell"/>
</dbReference>
<evidence type="ECO:0000259" key="9">
    <source>
        <dbReference type="Pfam" id="PF23598"/>
    </source>
</evidence>
<evidence type="ECO:0000256" key="6">
    <source>
        <dbReference type="ARBA" id="ARBA00023180"/>
    </source>
</evidence>
<proteinExistence type="predicted"/>
<dbReference type="Pfam" id="PF08263">
    <property type="entry name" value="LRRNT_2"/>
    <property type="match status" value="1"/>
</dbReference>
<evidence type="ECO:0000256" key="3">
    <source>
        <dbReference type="ARBA" id="ARBA00022729"/>
    </source>
</evidence>
<evidence type="ECO:0000313" key="11">
    <source>
        <dbReference type="Proteomes" id="UP000245207"/>
    </source>
</evidence>
<dbReference type="AlphaFoldDB" id="A0A2U1QLY8"/>
<reference evidence="10 11" key="1">
    <citation type="journal article" date="2018" name="Mol. Plant">
        <title>The genome of Artemisia annua provides insight into the evolution of Asteraceae family and artemisinin biosynthesis.</title>
        <authorList>
            <person name="Shen Q."/>
            <person name="Zhang L."/>
            <person name="Liao Z."/>
            <person name="Wang S."/>
            <person name="Yan T."/>
            <person name="Shi P."/>
            <person name="Liu M."/>
            <person name="Fu X."/>
            <person name="Pan Q."/>
            <person name="Wang Y."/>
            <person name="Lv Z."/>
            <person name="Lu X."/>
            <person name="Zhang F."/>
            <person name="Jiang W."/>
            <person name="Ma Y."/>
            <person name="Chen M."/>
            <person name="Hao X."/>
            <person name="Li L."/>
            <person name="Tang Y."/>
            <person name="Lv G."/>
            <person name="Zhou Y."/>
            <person name="Sun X."/>
            <person name="Brodelius P.E."/>
            <person name="Rose J.K.C."/>
            <person name="Tang K."/>
        </authorList>
    </citation>
    <scope>NUCLEOTIDE SEQUENCE [LARGE SCALE GENOMIC DNA]</scope>
    <source>
        <strain evidence="11">cv. Huhao1</strain>
        <tissue evidence="10">Leaf</tissue>
    </source>
</reference>
<evidence type="ECO:0000313" key="10">
    <source>
        <dbReference type="EMBL" id="PWA99002.1"/>
    </source>
</evidence>
<keyword evidence="4" id="KW-0677">Repeat</keyword>
<dbReference type="InterPro" id="IPR013210">
    <property type="entry name" value="LRR_N_plant-typ"/>
</dbReference>
<feature type="chain" id="PRO_5015525334" evidence="7">
    <location>
        <begin position="27"/>
        <end position="369"/>
    </location>
</feature>
<dbReference type="InterPro" id="IPR032675">
    <property type="entry name" value="LRR_dom_sf"/>
</dbReference>
<dbReference type="InterPro" id="IPR001611">
    <property type="entry name" value="Leu-rich_rpt"/>
</dbReference>
<comment type="caution">
    <text evidence="10">The sequence shown here is derived from an EMBL/GenBank/DDBJ whole genome shotgun (WGS) entry which is preliminary data.</text>
</comment>
<evidence type="ECO:0000259" key="8">
    <source>
        <dbReference type="Pfam" id="PF08263"/>
    </source>
</evidence>
<sequence>MSTSLWRKIVVFTFAVSILLPANVNACPPSDLAALLAFKAALREPYLGIFNSWTGTDCCNKWYGITCDPSTKRVADIALRGESEDPLFQKAKRTGYMTGSLSPAICKLDRLANIIVADWKGISGIIPPCISNLPFLRHLDLVGNQISGQIPLDIGNLHQLTVLNLADNKLTGSIPTSLSSLTSLMHLDLRNNMISGTLPQNIGNLRMLSRALFSNNRLTGQIPESISSIYRLSDLDLSLNRISGAIPASMGKMAVLATLNLDGNLLTGKIPASLMHSGISILNVSKNNIEGMIPDTFGTKSYFMVMDLSYNKLRGAIPKSITSASYVGHLDLSHNHLCGKIPDGSWFDHLDADSFSYNDCLCGKPLKAC</sequence>
<dbReference type="Pfam" id="PF13855">
    <property type="entry name" value="LRR_8"/>
    <property type="match status" value="1"/>
</dbReference>
<dbReference type="InterPro" id="IPR053211">
    <property type="entry name" value="DNA_repair-toleration"/>
</dbReference>
<keyword evidence="6" id="KW-0325">Glycoprotein</keyword>
<gene>
    <name evidence="10" type="ORF">CTI12_AA013450</name>
</gene>
<evidence type="ECO:0000256" key="4">
    <source>
        <dbReference type="ARBA" id="ARBA00022737"/>
    </source>
</evidence>
<dbReference type="OrthoDB" id="676979at2759"/>
<feature type="domain" description="Disease resistance R13L4/SHOC-2-like LRR" evidence="9">
    <location>
        <begin position="129"/>
        <end position="209"/>
    </location>
</feature>
<evidence type="ECO:0000256" key="1">
    <source>
        <dbReference type="ARBA" id="ARBA00004370"/>
    </source>
</evidence>
<dbReference type="Pfam" id="PF00560">
    <property type="entry name" value="LRR_1"/>
    <property type="match status" value="1"/>
</dbReference>
<evidence type="ECO:0000256" key="2">
    <source>
        <dbReference type="ARBA" id="ARBA00022614"/>
    </source>
</evidence>
<dbReference type="Pfam" id="PF23598">
    <property type="entry name" value="LRR_14"/>
    <property type="match status" value="1"/>
</dbReference>
<feature type="signal peptide" evidence="7">
    <location>
        <begin position="1"/>
        <end position="26"/>
    </location>
</feature>
<evidence type="ECO:0000256" key="5">
    <source>
        <dbReference type="ARBA" id="ARBA00023136"/>
    </source>
</evidence>
<dbReference type="InterPro" id="IPR055414">
    <property type="entry name" value="LRR_R13L4/SHOC2-like"/>
</dbReference>
<evidence type="ECO:0000256" key="7">
    <source>
        <dbReference type="SAM" id="SignalP"/>
    </source>
</evidence>